<reference evidence="3" key="1">
    <citation type="submission" date="2015-12" db="EMBL/GenBank/DDBJ databases">
        <title>Complete genome sequences of two moderately thermophilic Paenibacillus species.</title>
        <authorList>
            <person name="Butler R.III."/>
            <person name="Wang J."/>
            <person name="Stark B.C."/>
            <person name="Pombert J.-F."/>
        </authorList>
    </citation>
    <scope>NUCLEOTIDE SEQUENCE [LARGE SCALE GENOMIC DNA]</scope>
    <source>
        <strain evidence="3">32O-Y</strain>
    </source>
</reference>
<organism evidence="2 3">
    <name type="scientific">Paenibacillus naphthalenovorans</name>
    <dbReference type="NCBI Taxonomy" id="162209"/>
    <lineage>
        <taxon>Bacteria</taxon>
        <taxon>Bacillati</taxon>
        <taxon>Bacillota</taxon>
        <taxon>Bacilli</taxon>
        <taxon>Bacillales</taxon>
        <taxon>Paenibacillaceae</taxon>
        <taxon>Paenibacillus</taxon>
    </lineage>
</organism>
<dbReference type="GO" id="GO:0005524">
    <property type="term" value="F:ATP binding"/>
    <property type="evidence" value="ECO:0007669"/>
    <property type="project" value="UniProtKB-UniRule"/>
</dbReference>
<dbReference type="InterPro" id="IPR005501">
    <property type="entry name" value="LamB/YcsF/PxpA-like"/>
</dbReference>
<evidence type="ECO:0000256" key="1">
    <source>
        <dbReference type="HAMAP-Rule" id="MF_00691"/>
    </source>
</evidence>
<proteinExistence type="inferred from homology"/>
<dbReference type="PANTHER" id="PTHR30292">
    <property type="entry name" value="UNCHARACTERIZED PROTEIN YBGL-RELATED"/>
    <property type="match status" value="1"/>
</dbReference>
<dbReference type="SUPFAM" id="SSF88713">
    <property type="entry name" value="Glycoside hydrolase/deacetylase"/>
    <property type="match status" value="1"/>
</dbReference>
<dbReference type="OrthoDB" id="9773478at2"/>
<sequence>MTTKQLFIDLNGDMGESFGAYRIGHDEELAKVVTSANIACGFHAGDPAVMRRTVKLCLEHGVEVGAHPGLPDLMGFGRRAMQITPEEAYDLVLYQAGALQGFVRAEGGRMRHVKPHGALYNMAAVQRPLAESIAKAVYRLDPELILFGLAGSELIRAAESIGLRAASEAFADRTYRADGTLTPRTDPEAVIRDARQAADQAVRMVCEGKVKSLQGDEVALAADTLCIHGDGPEALALATLIKERLQHAGVAVRPYGI</sequence>
<dbReference type="RefSeq" id="WP_062409463.1">
    <property type="nucleotide sequence ID" value="NZ_BJCS01000017.1"/>
</dbReference>
<dbReference type="NCBIfam" id="NF003816">
    <property type="entry name" value="PRK05406.1-5"/>
    <property type="match status" value="1"/>
</dbReference>
<gene>
    <name evidence="1" type="primary">pxpA</name>
    <name evidence="2" type="ORF">IJ22_31760</name>
</gene>
<dbReference type="CDD" id="cd10787">
    <property type="entry name" value="LamB_YcsF_like"/>
    <property type="match status" value="1"/>
</dbReference>
<dbReference type="NCBIfam" id="NF003814">
    <property type="entry name" value="PRK05406.1-3"/>
    <property type="match status" value="1"/>
</dbReference>
<dbReference type="KEGG" id="pnp:IJ22_31760"/>
<dbReference type="HAMAP" id="MF_00691">
    <property type="entry name" value="PxpA"/>
    <property type="match status" value="1"/>
</dbReference>
<comment type="function">
    <text evidence="1">Catalyzes the cleavage of 5-oxoproline to form L-glutamate coupled to the hydrolysis of ATP to ADP and inorganic phosphate.</text>
</comment>
<dbReference type="InterPro" id="IPR011330">
    <property type="entry name" value="Glyco_hydro/deAcase_b/a-brl"/>
</dbReference>
<dbReference type="GO" id="GO:0017168">
    <property type="term" value="F:5-oxoprolinase (ATP-hydrolyzing) activity"/>
    <property type="evidence" value="ECO:0007669"/>
    <property type="project" value="UniProtKB-UniRule"/>
</dbReference>
<dbReference type="Pfam" id="PF03746">
    <property type="entry name" value="LamB_YcsF"/>
    <property type="match status" value="1"/>
</dbReference>
<keyword evidence="3" id="KW-1185">Reference proteome</keyword>
<evidence type="ECO:0000313" key="2">
    <source>
        <dbReference type="EMBL" id="ALS23546.1"/>
    </source>
</evidence>
<name>A0A0U2WDY5_9BACL</name>
<dbReference type="Gene3D" id="3.20.20.370">
    <property type="entry name" value="Glycoside hydrolase/deacetylase"/>
    <property type="match status" value="1"/>
</dbReference>
<evidence type="ECO:0000313" key="3">
    <source>
        <dbReference type="Proteomes" id="UP000061660"/>
    </source>
</evidence>
<comment type="catalytic activity">
    <reaction evidence="1">
        <text>5-oxo-L-proline + ATP + 2 H2O = L-glutamate + ADP + phosphate + H(+)</text>
        <dbReference type="Rhea" id="RHEA:10348"/>
        <dbReference type="ChEBI" id="CHEBI:15377"/>
        <dbReference type="ChEBI" id="CHEBI:15378"/>
        <dbReference type="ChEBI" id="CHEBI:29985"/>
        <dbReference type="ChEBI" id="CHEBI:30616"/>
        <dbReference type="ChEBI" id="CHEBI:43474"/>
        <dbReference type="ChEBI" id="CHEBI:58402"/>
        <dbReference type="ChEBI" id="CHEBI:456216"/>
        <dbReference type="EC" id="3.5.2.9"/>
    </reaction>
</comment>
<dbReference type="EC" id="3.5.2.9" evidence="1"/>
<dbReference type="AlphaFoldDB" id="A0A0U2WDY5"/>
<dbReference type="GO" id="GO:0005975">
    <property type="term" value="P:carbohydrate metabolic process"/>
    <property type="evidence" value="ECO:0007669"/>
    <property type="project" value="InterPro"/>
</dbReference>
<reference evidence="2 3" key="2">
    <citation type="journal article" date="2016" name="Genome Announc.">
        <title>Complete Genome Sequences of Two Interactive Moderate Thermophiles, Paenibacillus napthalenovorans 32O-Y and Paenibacillus sp. 32O-W.</title>
        <authorList>
            <person name="Butler R.R.III."/>
            <person name="Wang J."/>
            <person name="Stark B.C."/>
            <person name="Pombert J.F."/>
        </authorList>
    </citation>
    <scope>NUCLEOTIDE SEQUENCE [LARGE SCALE GENOMIC DNA]</scope>
    <source>
        <strain evidence="2 3">32O-Y</strain>
    </source>
</reference>
<dbReference type="Proteomes" id="UP000061660">
    <property type="component" value="Chromosome"/>
</dbReference>
<keyword evidence="1" id="KW-0378">Hydrolase</keyword>
<dbReference type="EMBL" id="CP013652">
    <property type="protein sequence ID" value="ALS23546.1"/>
    <property type="molecule type" value="Genomic_DNA"/>
</dbReference>
<accession>A0A0U2WDY5</accession>
<dbReference type="PANTHER" id="PTHR30292:SF0">
    <property type="entry name" value="5-OXOPROLINASE SUBUNIT A"/>
    <property type="match status" value="1"/>
</dbReference>
<dbReference type="STRING" id="162209.IJ22_31760"/>
<dbReference type="PATRIC" id="fig|162209.4.peg.3401"/>
<keyword evidence="1" id="KW-0547">Nucleotide-binding</keyword>
<protein>
    <recommendedName>
        <fullName evidence="1">5-oxoprolinase subunit A</fullName>
        <shortName evidence="1">5-OPase subunit A</shortName>
        <ecNumber evidence="1">3.5.2.9</ecNumber>
    </recommendedName>
    <alternativeName>
        <fullName evidence="1">5-oxoprolinase (ATP-hydrolyzing) subunit A</fullName>
    </alternativeName>
</protein>
<keyword evidence="1" id="KW-0067">ATP-binding</keyword>
<comment type="similarity">
    <text evidence="1">Belongs to the LamB/PxpA family.</text>
</comment>
<comment type="subunit">
    <text evidence="1">Forms a complex composed of PxpA, PxpB and PxpC.</text>
</comment>